<keyword evidence="2" id="KW-0378">Hydrolase</keyword>
<proteinExistence type="inferred from homology"/>
<dbReference type="EMBL" id="NEVM01000005">
    <property type="protein sequence ID" value="OZI30603.1"/>
    <property type="molecule type" value="Genomic_DNA"/>
</dbReference>
<dbReference type="Pfam" id="PF07683">
    <property type="entry name" value="CobW_C"/>
    <property type="match status" value="1"/>
</dbReference>
<gene>
    <name evidence="9" type="ORF">CAL29_21615</name>
</gene>
<evidence type="ECO:0000256" key="6">
    <source>
        <dbReference type="ARBA" id="ARBA00049117"/>
    </source>
</evidence>
<organism evidence="9 10">
    <name type="scientific">Bordetella genomosp. 10</name>
    <dbReference type="NCBI Taxonomy" id="1416804"/>
    <lineage>
        <taxon>Bacteria</taxon>
        <taxon>Pseudomonadati</taxon>
        <taxon>Pseudomonadota</taxon>
        <taxon>Betaproteobacteria</taxon>
        <taxon>Burkholderiales</taxon>
        <taxon>Alcaligenaceae</taxon>
        <taxon>Bordetella</taxon>
    </lineage>
</organism>
<dbReference type="InterPro" id="IPR051316">
    <property type="entry name" value="Zinc-reg_GTPase_activator"/>
</dbReference>
<keyword evidence="1" id="KW-0547">Nucleotide-binding</keyword>
<comment type="caution">
    <text evidence="9">The sequence shown here is derived from an EMBL/GenBank/DDBJ whole genome shotgun (WGS) entry which is preliminary data.</text>
</comment>
<evidence type="ECO:0000256" key="3">
    <source>
        <dbReference type="ARBA" id="ARBA00023186"/>
    </source>
</evidence>
<evidence type="ECO:0000313" key="10">
    <source>
        <dbReference type="Proteomes" id="UP000216020"/>
    </source>
</evidence>
<keyword evidence="10" id="KW-1185">Reference proteome</keyword>
<dbReference type="OrthoDB" id="9808822at2"/>
<evidence type="ECO:0000256" key="4">
    <source>
        <dbReference type="ARBA" id="ARBA00034320"/>
    </source>
</evidence>
<dbReference type="Proteomes" id="UP000216020">
    <property type="component" value="Unassembled WGS sequence"/>
</dbReference>
<dbReference type="Gene3D" id="3.30.1220.10">
    <property type="entry name" value="CobW-like, C-terminal domain"/>
    <property type="match status" value="1"/>
</dbReference>
<feature type="compositionally biased region" description="Acidic residues" evidence="7">
    <location>
        <begin position="236"/>
        <end position="248"/>
    </location>
</feature>
<sequence>MTPAGGAAPAAARPRIPLTVIGGFLGAGKTTLLNRLLSRWRDRRCAILVNDFGAINIDAELVDKRDETLISLANGCVCCQIGDDLGDALMRVLALDPAPGHIVIETSGVSDPWRVAQVGLADPALALDSVIVLVDARAAPDQDADPLLRDMLRRQLAGADLLVVNKCDGMSGAEMDALRDWLDHAAPGTPRFETVHAAVPDVLLSDPGLDDEGGQTGRQRRRGIDAGESGKAGEAEGAEEGDVDEAGEADGPAHGYVFEHWRFDTPHALDAERLRALLRDMPVGVLRLKGLVRTDRNPAAVIQFAGRHGSLRAAPAQIAAGARGAGRRAGRIVAIGLRGQLPREALARALQAATVVDLSGMFSPAAVN</sequence>
<dbReference type="SMART" id="SM00833">
    <property type="entry name" value="CobW_C"/>
    <property type="match status" value="1"/>
</dbReference>
<feature type="domain" description="CobW C-terminal" evidence="8">
    <location>
        <begin position="258"/>
        <end position="354"/>
    </location>
</feature>
<dbReference type="Pfam" id="PF02492">
    <property type="entry name" value="cobW"/>
    <property type="match status" value="1"/>
</dbReference>
<protein>
    <recommendedName>
        <fullName evidence="8">CobW C-terminal domain-containing protein</fullName>
    </recommendedName>
</protein>
<comment type="similarity">
    <text evidence="4">Belongs to the SIMIBI class G3E GTPase family. ZNG1 subfamily.</text>
</comment>
<dbReference type="Gene3D" id="3.40.50.300">
    <property type="entry name" value="P-loop containing nucleotide triphosphate hydrolases"/>
    <property type="match status" value="1"/>
</dbReference>
<dbReference type="CDD" id="cd03112">
    <property type="entry name" value="CobW-like"/>
    <property type="match status" value="1"/>
</dbReference>
<keyword evidence="3" id="KW-0143">Chaperone</keyword>
<dbReference type="PANTHER" id="PTHR13748">
    <property type="entry name" value="COBW-RELATED"/>
    <property type="match status" value="1"/>
</dbReference>
<accession>A0A261S288</accession>
<evidence type="ECO:0000256" key="1">
    <source>
        <dbReference type="ARBA" id="ARBA00022741"/>
    </source>
</evidence>
<reference evidence="10" key="1">
    <citation type="submission" date="2017-05" db="EMBL/GenBank/DDBJ databases">
        <title>Complete and WGS of Bordetella genogroups.</title>
        <authorList>
            <person name="Spilker T."/>
            <person name="Lipuma J."/>
        </authorList>
    </citation>
    <scope>NUCLEOTIDE SEQUENCE [LARGE SCALE GENOMIC DNA]</scope>
    <source>
        <strain evidence="10">AU16122</strain>
    </source>
</reference>
<dbReference type="SUPFAM" id="SSF52540">
    <property type="entry name" value="P-loop containing nucleoside triphosphate hydrolases"/>
    <property type="match status" value="1"/>
</dbReference>
<dbReference type="RefSeq" id="WP_094855027.1">
    <property type="nucleotide sequence ID" value="NZ_NEVM01000005.1"/>
</dbReference>
<dbReference type="GO" id="GO:0005737">
    <property type="term" value="C:cytoplasm"/>
    <property type="evidence" value="ECO:0007669"/>
    <property type="project" value="TreeGrafter"/>
</dbReference>
<evidence type="ECO:0000313" key="9">
    <source>
        <dbReference type="EMBL" id="OZI30603.1"/>
    </source>
</evidence>
<dbReference type="InterPro" id="IPR011629">
    <property type="entry name" value="CobW-like_C"/>
</dbReference>
<dbReference type="GO" id="GO:0016787">
    <property type="term" value="F:hydrolase activity"/>
    <property type="evidence" value="ECO:0007669"/>
    <property type="project" value="UniProtKB-KW"/>
</dbReference>
<dbReference type="InterPro" id="IPR027417">
    <property type="entry name" value="P-loop_NTPase"/>
</dbReference>
<evidence type="ECO:0000259" key="8">
    <source>
        <dbReference type="SMART" id="SM00833"/>
    </source>
</evidence>
<dbReference type="GO" id="GO:0000166">
    <property type="term" value="F:nucleotide binding"/>
    <property type="evidence" value="ECO:0007669"/>
    <property type="project" value="UniProtKB-KW"/>
</dbReference>
<evidence type="ECO:0000256" key="7">
    <source>
        <dbReference type="SAM" id="MobiDB-lite"/>
    </source>
</evidence>
<dbReference type="SUPFAM" id="SSF90002">
    <property type="entry name" value="Hypothetical protein YjiA, C-terminal domain"/>
    <property type="match status" value="1"/>
</dbReference>
<comment type="catalytic activity">
    <reaction evidence="6">
        <text>GTP + H2O = GDP + phosphate + H(+)</text>
        <dbReference type="Rhea" id="RHEA:19669"/>
        <dbReference type="ChEBI" id="CHEBI:15377"/>
        <dbReference type="ChEBI" id="CHEBI:15378"/>
        <dbReference type="ChEBI" id="CHEBI:37565"/>
        <dbReference type="ChEBI" id="CHEBI:43474"/>
        <dbReference type="ChEBI" id="CHEBI:58189"/>
    </reaction>
    <physiologicalReaction direction="left-to-right" evidence="6">
        <dbReference type="Rhea" id="RHEA:19670"/>
    </physiologicalReaction>
</comment>
<evidence type="ECO:0000256" key="2">
    <source>
        <dbReference type="ARBA" id="ARBA00022801"/>
    </source>
</evidence>
<comment type="function">
    <text evidence="5">Zinc chaperone that directly transfers zinc cofactor to target proteins, thereby activating them. Zinc is transferred from the CXCC motif in the GTPase domain to the zinc binding site in target proteins in a process requiring GTP hydrolysis.</text>
</comment>
<dbReference type="AlphaFoldDB" id="A0A261S288"/>
<dbReference type="PANTHER" id="PTHR13748:SF62">
    <property type="entry name" value="COBW DOMAIN-CONTAINING PROTEIN"/>
    <property type="match status" value="1"/>
</dbReference>
<dbReference type="InterPro" id="IPR003495">
    <property type="entry name" value="CobW/HypB/UreG_nucleotide-bd"/>
</dbReference>
<evidence type="ECO:0000256" key="5">
    <source>
        <dbReference type="ARBA" id="ARBA00045658"/>
    </source>
</evidence>
<name>A0A261S288_9BORD</name>
<dbReference type="InterPro" id="IPR036627">
    <property type="entry name" value="CobW-likC_sf"/>
</dbReference>
<feature type="region of interest" description="Disordered" evidence="7">
    <location>
        <begin position="203"/>
        <end position="251"/>
    </location>
</feature>